<evidence type="ECO:0000256" key="2">
    <source>
        <dbReference type="PROSITE-ProRule" id="PRU00192"/>
    </source>
</evidence>
<protein>
    <recommendedName>
        <fullName evidence="4">SH3 domain-containing protein</fullName>
    </recommendedName>
</protein>
<dbReference type="GO" id="GO:0030950">
    <property type="term" value="P:establishment or maintenance of actin cytoskeleton polarity"/>
    <property type="evidence" value="ECO:0007669"/>
    <property type="project" value="TreeGrafter"/>
</dbReference>
<dbReference type="PANTHER" id="PTHR47775">
    <property type="entry name" value="BUD SITE SELECTION PROTEIN 14"/>
    <property type="match status" value="1"/>
</dbReference>
<dbReference type="Gene3D" id="2.30.30.40">
    <property type="entry name" value="SH3 Domains"/>
    <property type="match status" value="1"/>
</dbReference>
<feature type="compositionally biased region" description="Polar residues" evidence="3">
    <location>
        <begin position="331"/>
        <end position="351"/>
    </location>
</feature>
<name>A0A1L9P758_ASPVE</name>
<dbReference type="GeneID" id="63733562"/>
<keyword evidence="1 2" id="KW-0728">SH3 domain</keyword>
<dbReference type="PROSITE" id="PS50002">
    <property type="entry name" value="SH3"/>
    <property type="match status" value="1"/>
</dbReference>
<feature type="compositionally biased region" description="Basic and acidic residues" evidence="3">
    <location>
        <begin position="352"/>
        <end position="362"/>
    </location>
</feature>
<dbReference type="OrthoDB" id="196165at2759"/>
<feature type="compositionally biased region" description="Basic and acidic residues" evidence="3">
    <location>
        <begin position="7"/>
        <end position="27"/>
    </location>
</feature>
<evidence type="ECO:0000313" key="5">
    <source>
        <dbReference type="EMBL" id="OJI97332.1"/>
    </source>
</evidence>
<feature type="region of interest" description="Disordered" evidence="3">
    <location>
        <begin position="1"/>
        <end position="113"/>
    </location>
</feature>
<dbReference type="Proteomes" id="UP000184073">
    <property type="component" value="Unassembled WGS sequence"/>
</dbReference>
<dbReference type="InterPro" id="IPR001452">
    <property type="entry name" value="SH3_domain"/>
</dbReference>
<dbReference type="Pfam" id="PF00018">
    <property type="entry name" value="SH3_1"/>
    <property type="match status" value="1"/>
</dbReference>
<feature type="compositionally biased region" description="Low complexity" evidence="3">
    <location>
        <begin position="550"/>
        <end position="572"/>
    </location>
</feature>
<evidence type="ECO:0000256" key="3">
    <source>
        <dbReference type="SAM" id="MobiDB-lite"/>
    </source>
</evidence>
<accession>A0A1L9P758</accession>
<feature type="compositionally biased region" description="Basic and acidic residues" evidence="3">
    <location>
        <begin position="39"/>
        <end position="53"/>
    </location>
</feature>
<dbReference type="PANTHER" id="PTHR47775:SF1">
    <property type="entry name" value="BUD SITE SELECTION PROTEIN 14"/>
    <property type="match status" value="1"/>
</dbReference>
<organism evidence="5 6">
    <name type="scientific">Aspergillus versicolor CBS 583.65</name>
    <dbReference type="NCBI Taxonomy" id="1036611"/>
    <lineage>
        <taxon>Eukaryota</taxon>
        <taxon>Fungi</taxon>
        <taxon>Dikarya</taxon>
        <taxon>Ascomycota</taxon>
        <taxon>Pezizomycotina</taxon>
        <taxon>Eurotiomycetes</taxon>
        <taxon>Eurotiomycetidae</taxon>
        <taxon>Eurotiales</taxon>
        <taxon>Aspergillaceae</taxon>
        <taxon>Aspergillus</taxon>
        <taxon>Aspergillus subgen. Nidulantes</taxon>
    </lineage>
</organism>
<feature type="domain" description="SH3" evidence="4">
    <location>
        <begin position="132"/>
        <end position="193"/>
    </location>
</feature>
<dbReference type="InterPro" id="IPR053039">
    <property type="entry name" value="Polarity_Bud-Selection_Reg"/>
</dbReference>
<reference evidence="6" key="1">
    <citation type="journal article" date="2017" name="Genome Biol.">
        <title>Comparative genomics reveals high biological diversity and specific adaptations in the industrially and medically important fungal genus Aspergillus.</title>
        <authorList>
            <person name="de Vries R.P."/>
            <person name="Riley R."/>
            <person name="Wiebenga A."/>
            <person name="Aguilar-Osorio G."/>
            <person name="Amillis S."/>
            <person name="Uchima C.A."/>
            <person name="Anderluh G."/>
            <person name="Asadollahi M."/>
            <person name="Askin M."/>
            <person name="Barry K."/>
            <person name="Battaglia E."/>
            <person name="Bayram O."/>
            <person name="Benocci T."/>
            <person name="Braus-Stromeyer S.A."/>
            <person name="Caldana C."/>
            <person name="Canovas D."/>
            <person name="Cerqueira G.C."/>
            <person name="Chen F."/>
            <person name="Chen W."/>
            <person name="Choi C."/>
            <person name="Clum A."/>
            <person name="Dos Santos R.A."/>
            <person name="Damasio A.R."/>
            <person name="Diallinas G."/>
            <person name="Emri T."/>
            <person name="Fekete E."/>
            <person name="Flipphi M."/>
            <person name="Freyberg S."/>
            <person name="Gallo A."/>
            <person name="Gournas C."/>
            <person name="Habgood R."/>
            <person name="Hainaut M."/>
            <person name="Harispe M.L."/>
            <person name="Henrissat B."/>
            <person name="Hilden K.S."/>
            <person name="Hope R."/>
            <person name="Hossain A."/>
            <person name="Karabika E."/>
            <person name="Karaffa L."/>
            <person name="Karanyi Z."/>
            <person name="Krasevec N."/>
            <person name="Kuo A."/>
            <person name="Kusch H."/>
            <person name="LaButti K."/>
            <person name="Lagendijk E.L."/>
            <person name="Lapidus A."/>
            <person name="Levasseur A."/>
            <person name="Lindquist E."/>
            <person name="Lipzen A."/>
            <person name="Logrieco A.F."/>
            <person name="MacCabe A."/>
            <person name="Maekelae M.R."/>
            <person name="Malavazi I."/>
            <person name="Melin P."/>
            <person name="Meyer V."/>
            <person name="Mielnichuk N."/>
            <person name="Miskei M."/>
            <person name="Molnar A.P."/>
            <person name="Mule G."/>
            <person name="Ngan C.Y."/>
            <person name="Orejas M."/>
            <person name="Orosz E."/>
            <person name="Ouedraogo J.P."/>
            <person name="Overkamp K.M."/>
            <person name="Park H.-S."/>
            <person name="Perrone G."/>
            <person name="Piumi F."/>
            <person name="Punt P.J."/>
            <person name="Ram A.F."/>
            <person name="Ramon A."/>
            <person name="Rauscher S."/>
            <person name="Record E."/>
            <person name="Riano-Pachon D.M."/>
            <person name="Robert V."/>
            <person name="Roehrig J."/>
            <person name="Ruller R."/>
            <person name="Salamov A."/>
            <person name="Salih N.S."/>
            <person name="Samson R.A."/>
            <person name="Sandor E."/>
            <person name="Sanguinetti M."/>
            <person name="Schuetze T."/>
            <person name="Sepcic K."/>
            <person name="Shelest E."/>
            <person name="Sherlock G."/>
            <person name="Sophianopoulou V."/>
            <person name="Squina F.M."/>
            <person name="Sun H."/>
            <person name="Susca A."/>
            <person name="Todd R.B."/>
            <person name="Tsang A."/>
            <person name="Unkles S.E."/>
            <person name="van de Wiele N."/>
            <person name="van Rossen-Uffink D."/>
            <person name="Oliveira J.V."/>
            <person name="Vesth T.C."/>
            <person name="Visser J."/>
            <person name="Yu J.-H."/>
            <person name="Zhou M."/>
            <person name="Andersen M.R."/>
            <person name="Archer D.B."/>
            <person name="Baker S.E."/>
            <person name="Benoit I."/>
            <person name="Brakhage A.A."/>
            <person name="Braus G.H."/>
            <person name="Fischer R."/>
            <person name="Frisvad J.C."/>
            <person name="Goldman G.H."/>
            <person name="Houbraken J."/>
            <person name="Oakley B."/>
            <person name="Pocsi I."/>
            <person name="Scazzocchio C."/>
            <person name="Seiboth B."/>
            <person name="vanKuyk P.A."/>
            <person name="Wortman J."/>
            <person name="Dyer P.S."/>
            <person name="Grigoriev I.V."/>
        </authorList>
    </citation>
    <scope>NUCLEOTIDE SEQUENCE [LARGE SCALE GENOMIC DNA]</scope>
    <source>
        <strain evidence="6">CBS 583.65</strain>
    </source>
</reference>
<dbReference type="EMBL" id="KV878125">
    <property type="protein sequence ID" value="OJI97332.1"/>
    <property type="molecule type" value="Genomic_DNA"/>
</dbReference>
<evidence type="ECO:0000259" key="4">
    <source>
        <dbReference type="PROSITE" id="PS50002"/>
    </source>
</evidence>
<feature type="compositionally biased region" description="Basic and acidic residues" evidence="3">
    <location>
        <begin position="306"/>
        <end position="320"/>
    </location>
</feature>
<evidence type="ECO:0000313" key="6">
    <source>
        <dbReference type="Proteomes" id="UP000184073"/>
    </source>
</evidence>
<proteinExistence type="predicted"/>
<dbReference type="SUPFAM" id="SSF50044">
    <property type="entry name" value="SH3-domain"/>
    <property type="match status" value="1"/>
</dbReference>
<dbReference type="InterPro" id="IPR036028">
    <property type="entry name" value="SH3-like_dom_sf"/>
</dbReference>
<feature type="compositionally biased region" description="Basic and acidic residues" evidence="3">
    <location>
        <begin position="501"/>
        <end position="511"/>
    </location>
</feature>
<feature type="compositionally biased region" description="Low complexity" evidence="3">
    <location>
        <begin position="632"/>
        <end position="642"/>
    </location>
</feature>
<dbReference type="SMART" id="SM00326">
    <property type="entry name" value="SH3"/>
    <property type="match status" value="1"/>
</dbReference>
<dbReference type="FunFam" id="2.30.30.40:FF:000035">
    <property type="entry name" value="SH3 domain containing protein"/>
    <property type="match status" value="1"/>
</dbReference>
<keyword evidence="6" id="KW-1185">Reference proteome</keyword>
<evidence type="ECO:0000256" key="1">
    <source>
        <dbReference type="ARBA" id="ARBA00022443"/>
    </source>
</evidence>
<dbReference type="STRING" id="1036611.A0A1L9P758"/>
<dbReference type="AlphaFoldDB" id="A0A1L9P758"/>
<feature type="region of interest" description="Disordered" evidence="3">
    <location>
        <begin position="270"/>
        <end position="678"/>
    </location>
</feature>
<dbReference type="GO" id="GO:0015630">
    <property type="term" value="C:microtubule cytoskeleton"/>
    <property type="evidence" value="ECO:0007669"/>
    <property type="project" value="TreeGrafter"/>
</dbReference>
<feature type="compositionally biased region" description="Basic and acidic residues" evidence="3">
    <location>
        <begin position="287"/>
        <end position="298"/>
    </location>
</feature>
<gene>
    <name evidence="5" type="ORF">ASPVEDRAFT_873748</name>
</gene>
<feature type="compositionally biased region" description="Low complexity" evidence="3">
    <location>
        <begin position="610"/>
        <end position="625"/>
    </location>
</feature>
<feature type="compositionally biased region" description="Acidic residues" evidence="3">
    <location>
        <begin position="94"/>
        <end position="113"/>
    </location>
</feature>
<feature type="compositionally biased region" description="Polar residues" evidence="3">
    <location>
        <begin position="439"/>
        <end position="452"/>
    </location>
</feature>
<dbReference type="GO" id="GO:0051286">
    <property type="term" value="C:cell tip"/>
    <property type="evidence" value="ECO:0007669"/>
    <property type="project" value="TreeGrafter"/>
</dbReference>
<sequence length="746" mass="82606">MARPRIVRADTLDLQDHDAPSAKDHPKPAPTNETGLAPHQEHEIRLADHDSKSEIMQGPDGRGSAADGYHDGIDMYDDTDDIQIGLGVHRGDSDIGDGEDGDHSDGDDDDLLDDELMDKISSSPSIDDVDDINFEFVYALHNFVATVDGQANASKGDNMVLLDDSNSYWWLVRIVKDGSIGYLPAEHIETPTERLARLNKHRNVDLSATMLGDNLEKSKNPLKKAMRRRNAKAVTFTTPTYIEASDVEYSTEEEVDDDDDASFTDEYAREEYEQREEQNEDIVVEPLRPKQQRDKGAEEPQNAQEPEERVSSSPEKRRTSQEIFEQEEPLSPTSESTISRSRNGTIRNTDSFFKDDAAEPKKISLTPNLLRDESASNEPREPRISLETLDKVNSNEKKEEKKRKEKKPGMLSGLFKRKDKKSKSGDDEGEDMEKHSGELSRSSPTPKTSLESVGSPEARSAKQAGPQRQSSKLQKQGPEAVATRDAAKEPAKELALGSPIQKERAPRENQRPDQTIRQVVLDEVEGIAGSSRSKPQEPARSMSNSARIQSPSKNTVPPTSPTSPTSPMSPVSLVEEHMDRQIQPSQVAPSHSVTSPPQKFAPTQSRHLDSPVSSSSPLGSQRSPSTPWLTLDLPGSGDQPSSPDSPPISPDDTTDSRRAEAASTPFEAPTPTWSDASLRSYLEDENELRDLYMIVYDNTNIPPAGPDHPITGNLFKDESKRLREMNSQLDSLLSDWVGQRVRKTAT</sequence>
<dbReference type="VEuPathDB" id="FungiDB:ASPVEDRAFT_873748"/>
<dbReference type="RefSeq" id="XP_040663095.1">
    <property type="nucleotide sequence ID" value="XM_040818051.1"/>
</dbReference>
<feature type="compositionally biased region" description="Polar residues" evidence="3">
    <location>
        <begin position="582"/>
        <end position="605"/>
    </location>
</feature>
<feature type="compositionally biased region" description="Basic and acidic residues" evidence="3">
    <location>
        <begin position="422"/>
        <end position="438"/>
    </location>
</feature>
<feature type="compositionally biased region" description="Basic and acidic residues" evidence="3">
    <location>
        <begin position="370"/>
        <end position="399"/>
    </location>
</feature>
<dbReference type="GO" id="GO:0008104">
    <property type="term" value="P:intracellular protein localization"/>
    <property type="evidence" value="ECO:0007669"/>
    <property type="project" value="TreeGrafter"/>
</dbReference>